<dbReference type="NCBIfam" id="TIGR00174">
    <property type="entry name" value="miaA"/>
    <property type="match status" value="1"/>
</dbReference>
<comment type="subunit">
    <text evidence="10">Monomer.</text>
</comment>
<gene>
    <name evidence="10 14" type="primary">miaA</name>
    <name evidence="14" type="ORF">BR63_04590</name>
</gene>
<keyword evidence="6 10" id="KW-0547">Nucleotide-binding</keyword>
<feature type="binding site" evidence="10">
    <location>
        <begin position="11"/>
        <end position="16"/>
    </location>
    <ligand>
        <name>substrate</name>
    </ligand>
</feature>
<dbReference type="InterPro" id="IPR039657">
    <property type="entry name" value="Dimethylallyltransferase"/>
</dbReference>
<dbReference type="GO" id="GO:0052381">
    <property type="term" value="F:tRNA dimethylallyltransferase activity"/>
    <property type="evidence" value="ECO:0007669"/>
    <property type="project" value="UniProtKB-UniRule"/>
</dbReference>
<feature type="binding site" evidence="10">
    <location>
        <begin position="9"/>
        <end position="16"/>
    </location>
    <ligand>
        <name>ATP</name>
        <dbReference type="ChEBI" id="CHEBI:30616"/>
    </ligand>
</feature>
<keyword evidence="15" id="KW-1185">Reference proteome</keyword>
<feature type="site" description="Interaction with substrate tRNA" evidence="10">
    <location>
        <position position="123"/>
    </location>
</feature>
<proteinExistence type="inferred from homology"/>
<evidence type="ECO:0000256" key="6">
    <source>
        <dbReference type="ARBA" id="ARBA00022741"/>
    </source>
</evidence>
<evidence type="ECO:0000256" key="8">
    <source>
        <dbReference type="ARBA" id="ARBA00022842"/>
    </source>
</evidence>
<dbReference type="EMBL" id="CP045798">
    <property type="protein sequence ID" value="QNB48297.1"/>
    <property type="molecule type" value="Genomic_DNA"/>
</dbReference>
<evidence type="ECO:0000256" key="2">
    <source>
        <dbReference type="ARBA" id="ARBA00003213"/>
    </source>
</evidence>
<evidence type="ECO:0000313" key="15">
    <source>
        <dbReference type="Proteomes" id="UP000515847"/>
    </source>
</evidence>
<keyword evidence="8 10" id="KW-0460">Magnesium</keyword>
<feature type="region of interest" description="Interaction with substrate tRNA" evidence="10">
    <location>
        <begin position="34"/>
        <end position="37"/>
    </location>
</feature>
<evidence type="ECO:0000313" key="14">
    <source>
        <dbReference type="EMBL" id="QNB48297.1"/>
    </source>
</evidence>
<comment type="similarity">
    <text evidence="3 10 13">Belongs to the IPP transferase family.</text>
</comment>
<protein>
    <recommendedName>
        <fullName evidence="10">tRNA dimethylallyltransferase</fullName>
        <ecNumber evidence="10">2.5.1.75</ecNumber>
    </recommendedName>
    <alternativeName>
        <fullName evidence="10">Dimethylallyl diphosphate:tRNA dimethylallyltransferase</fullName>
        <shortName evidence="10">DMAPP:tRNA dimethylallyltransferase</shortName>
        <shortName evidence="10">DMATase</shortName>
    </alternativeName>
    <alternativeName>
        <fullName evidence="10">Isopentenyl-diphosphate:tRNA isopentenyltransferase</fullName>
        <shortName evidence="10">IPP transferase</shortName>
        <shortName evidence="10">IPPT</shortName>
        <shortName evidence="10">IPTase</shortName>
    </alternativeName>
</protein>
<comment type="function">
    <text evidence="2 10 12">Catalyzes the transfer of a dimethylallyl group onto the adenine at position 37 in tRNAs that read codons beginning with uridine, leading to the formation of N6-(dimethylallyl)adenosine (i(6)A).</text>
</comment>
<reference evidence="14 15" key="1">
    <citation type="journal article" date="2019" name="Front. Microbiol.">
        <title>Thermoanaerosceptrum fracticalcis gen. nov. sp. nov., a Novel Fumarate-Fermenting Microorganism From a Deep Fractured Carbonate Aquifer of the US Great Basin.</title>
        <authorList>
            <person name="Hamilton-Brehm S.D."/>
            <person name="Stewart L.E."/>
            <person name="Zavarin M."/>
            <person name="Caldwell M."/>
            <person name="Lawson P.A."/>
            <person name="Onstott T.C."/>
            <person name="Grzymski J."/>
            <person name="Neveux I."/>
            <person name="Lollar B.S."/>
            <person name="Russell C.E."/>
            <person name="Moser D.P."/>
        </authorList>
    </citation>
    <scope>NUCLEOTIDE SEQUENCE [LARGE SCALE GENOMIC DNA]</scope>
    <source>
        <strain evidence="14 15">DRI-13</strain>
    </source>
</reference>
<evidence type="ECO:0000256" key="1">
    <source>
        <dbReference type="ARBA" id="ARBA00001946"/>
    </source>
</evidence>
<dbReference type="SUPFAM" id="SSF52540">
    <property type="entry name" value="P-loop containing nucleoside triphosphate hydrolases"/>
    <property type="match status" value="2"/>
</dbReference>
<sequence>MLPVIVIVGPTAVGKSKLGVEVAFQLKGEIISGDSMQVYRGMDIGTAKIKPEEMKGIPHYLIDIKNPDESFSVAEFQKLAEEHISLIRAKNKFPMIVGGTGLYIQSVIDPYEFTEQKDITEQRKKFYTLAETYGKEYLHNLLKEIDPDSAKKIHPNDLKRVTRALEYFAETGRPISRNKSAFLKNKQKYNTFFIGLTMERSILYQRINQRVDQMIEEGLVEEVRELLAKGYSPELPALQGIGYRQIIGYLKNEYDLDHAVYLIKRDTRHFAKRQLTWFRRDPRINWFNVDPQKNIEELIPEIVSLFSRTIHNDVE</sequence>
<dbReference type="InterPro" id="IPR018022">
    <property type="entry name" value="IPT"/>
</dbReference>
<dbReference type="EC" id="2.5.1.75" evidence="10"/>
<evidence type="ECO:0000256" key="13">
    <source>
        <dbReference type="RuleBase" id="RU003785"/>
    </source>
</evidence>
<comment type="cofactor">
    <cofactor evidence="1 10">
        <name>Mg(2+)</name>
        <dbReference type="ChEBI" id="CHEBI:18420"/>
    </cofactor>
</comment>
<evidence type="ECO:0000256" key="4">
    <source>
        <dbReference type="ARBA" id="ARBA00022679"/>
    </source>
</evidence>
<accession>A0A7G6E893</accession>
<evidence type="ECO:0000256" key="5">
    <source>
        <dbReference type="ARBA" id="ARBA00022694"/>
    </source>
</evidence>
<evidence type="ECO:0000256" key="3">
    <source>
        <dbReference type="ARBA" id="ARBA00005842"/>
    </source>
</evidence>
<dbReference type="HAMAP" id="MF_00185">
    <property type="entry name" value="IPP_trans"/>
    <property type="match status" value="1"/>
</dbReference>
<dbReference type="GO" id="GO:0006400">
    <property type="term" value="P:tRNA modification"/>
    <property type="evidence" value="ECO:0007669"/>
    <property type="project" value="TreeGrafter"/>
</dbReference>
<dbReference type="AlphaFoldDB" id="A0A7G6E893"/>
<dbReference type="OrthoDB" id="9776390at2"/>
<dbReference type="InterPro" id="IPR027417">
    <property type="entry name" value="P-loop_NTPase"/>
</dbReference>
<dbReference type="Pfam" id="PF01715">
    <property type="entry name" value="IPPT"/>
    <property type="match status" value="1"/>
</dbReference>
<evidence type="ECO:0000256" key="12">
    <source>
        <dbReference type="RuleBase" id="RU003784"/>
    </source>
</evidence>
<keyword evidence="5 10" id="KW-0819">tRNA processing</keyword>
<comment type="caution">
    <text evidence="10">Lacks conserved residue(s) required for the propagation of feature annotation.</text>
</comment>
<dbReference type="Gene3D" id="1.10.20.140">
    <property type="match status" value="1"/>
</dbReference>
<evidence type="ECO:0000256" key="11">
    <source>
        <dbReference type="RuleBase" id="RU003783"/>
    </source>
</evidence>
<comment type="catalytic activity">
    <reaction evidence="9 10 11">
        <text>adenosine(37) in tRNA + dimethylallyl diphosphate = N(6)-dimethylallyladenosine(37) in tRNA + diphosphate</text>
        <dbReference type="Rhea" id="RHEA:26482"/>
        <dbReference type="Rhea" id="RHEA-COMP:10162"/>
        <dbReference type="Rhea" id="RHEA-COMP:10375"/>
        <dbReference type="ChEBI" id="CHEBI:33019"/>
        <dbReference type="ChEBI" id="CHEBI:57623"/>
        <dbReference type="ChEBI" id="CHEBI:74411"/>
        <dbReference type="ChEBI" id="CHEBI:74415"/>
        <dbReference type="EC" id="2.5.1.75"/>
    </reaction>
</comment>
<dbReference type="Proteomes" id="UP000515847">
    <property type="component" value="Chromosome"/>
</dbReference>
<dbReference type="PANTHER" id="PTHR11088">
    <property type="entry name" value="TRNA DIMETHYLALLYLTRANSFERASE"/>
    <property type="match status" value="1"/>
</dbReference>
<dbReference type="KEGG" id="tfr:BR63_04590"/>
<dbReference type="GO" id="GO:0005524">
    <property type="term" value="F:ATP binding"/>
    <property type="evidence" value="ECO:0007669"/>
    <property type="project" value="UniProtKB-UniRule"/>
</dbReference>
<name>A0A7G6E893_THEFR</name>
<evidence type="ECO:0000256" key="10">
    <source>
        <dbReference type="HAMAP-Rule" id="MF_00185"/>
    </source>
</evidence>
<dbReference type="PANTHER" id="PTHR11088:SF60">
    <property type="entry name" value="TRNA DIMETHYLALLYLTRANSFERASE"/>
    <property type="match status" value="1"/>
</dbReference>
<keyword evidence="7 10" id="KW-0067">ATP-binding</keyword>
<dbReference type="Gene3D" id="3.40.50.300">
    <property type="entry name" value="P-loop containing nucleotide triphosphate hydrolases"/>
    <property type="match status" value="1"/>
</dbReference>
<feature type="site" description="Interaction with substrate tRNA" evidence="10">
    <location>
        <position position="100"/>
    </location>
</feature>
<keyword evidence="4 10" id="KW-0808">Transferase</keyword>
<evidence type="ECO:0000256" key="7">
    <source>
        <dbReference type="ARBA" id="ARBA00022840"/>
    </source>
</evidence>
<evidence type="ECO:0000256" key="9">
    <source>
        <dbReference type="ARBA" id="ARBA00049563"/>
    </source>
</evidence>
<organism evidence="14 15">
    <name type="scientific">Thermanaerosceptrum fracticalcis</name>
    <dbReference type="NCBI Taxonomy" id="1712410"/>
    <lineage>
        <taxon>Bacteria</taxon>
        <taxon>Bacillati</taxon>
        <taxon>Bacillota</taxon>
        <taxon>Clostridia</taxon>
        <taxon>Eubacteriales</taxon>
        <taxon>Peptococcaceae</taxon>
        <taxon>Thermanaerosceptrum</taxon>
    </lineage>
</organism>